<dbReference type="NCBIfam" id="TIGR01557">
    <property type="entry name" value="myb_SHAQKYF"/>
    <property type="match status" value="1"/>
</dbReference>
<dbReference type="PANTHER" id="PTHR47976:SF108">
    <property type="entry name" value="G-TYPE LECTIN S-RECEPTOR-LIKE SERINE_THREONINE-PROTEIN KINASE LECRK1"/>
    <property type="match status" value="1"/>
</dbReference>
<accession>A0A9E7GMX8</accession>
<dbReference type="Pfam" id="PF14379">
    <property type="entry name" value="Myb_CC_LHEQLE"/>
    <property type="match status" value="2"/>
</dbReference>
<dbReference type="InterPro" id="IPR017930">
    <property type="entry name" value="Myb_dom"/>
</dbReference>
<dbReference type="Gene3D" id="2.90.10.10">
    <property type="entry name" value="Bulb-type lectin domain"/>
    <property type="match status" value="1"/>
</dbReference>
<dbReference type="OrthoDB" id="10254721at2759"/>
<dbReference type="CDD" id="cd01098">
    <property type="entry name" value="PAN_AP_plant"/>
    <property type="match status" value="1"/>
</dbReference>
<feature type="region of interest" description="Disordered" evidence="6">
    <location>
        <begin position="557"/>
        <end position="583"/>
    </location>
</feature>
<dbReference type="PROSITE" id="PS50927">
    <property type="entry name" value="BULB_LECTIN"/>
    <property type="match status" value="1"/>
</dbReference>
<evidence type="ECO:0000256" key="2">
    <source>
        <dbReference type="ARBA" id="ARBA00023015"/>
    </source>
</evidence>
<reference evidence="9" key="1">
    <citation type="submission" date="2022-05" db="EMBL/GenBank/DDBJ databases">
        <title>The Musa troglodytarum L. genome provides insights into the mechanism of non-climacteric behaviour and enrichment of carotenoids.</title>
        <authorList>
            <person name="Wang J."/>
        </authorList>
    </citation>
    <scope>NUCLEOTIDE SEQUENCE</scope>
    <source>
        <tissue evidence="9">Leaf</tissue>
    </source>
</reference>
<feature type="domain" description="Bulb-type lectin" evidence="7">
    <location>
        <begin position="63"/>
        <end position="174"/>
    </location>
</feature>
<dbReference type="EMBL" id="CP097509">
    <property type="protein sequence ID" value="URE14133.1"/>
    <property type="molecule type" value="Genomic_DNA"/>
</dbReference>
<dbReference type="SUPFAM" id="SSF51110">
    <property type="entry name" value="alpha-D-mannose-specific plant lectins"/>
    <property type="match status" value="1"/>
</dbReference>
<sequence length="1760" mass="193231">MDSVNPKYVLPNYLCQSAIDAAEQGDYSEVRRLLKLVENRYDEQPRTEKYAGYANITQGTTITAQGSPSSWLSPSGDFAVGFYPLDSDTSLFLLAVWYDSTSPKAVVWSANRDAPVAAGSTLQLTSDGRLSLRDQDGKQVWNAGAANASFAALLDTGNLVLAASSSNFLWQSFDFPTDTLLPGQVLIQGSSLRSQLTDSDTSDGRFQLVAQTDGNLVLYPLALPTGNQYVAYWSTGTTGSGNQLVYNETGSLYYAVTNGTIVSISPTSTFSTRNFYQRARLDPDGVFRQYIYPKNGTAGGSLGKTWNTVAKVPLDICRDLVVENVGSGVCGFNGYCSSDGDQTRISCMCPPQYSFIDPDKKYKGCKQDFLQICEGYNPDDFELIPVDNVDWPYYDYEYYTNVDQLRCAQYCLEDCFCVVAIFSSNDGGCWKKRQPLAHGRMGSYVDRRALIKVSKSNASLTLPPGPVTTTTKKQPTPMNRVGSALLWGSGSLNLILVALMSVTVLEGRLDLLLKNDEEAMSDSRRVGRFVTAAIWCIQEDPSLRPSMHMVTQMLEGAVPLGKEEERKKGKQKQENGEEDYHQTRWNRPQTCIGHRGTPQASPCLSEQRTPSPPWAERLNPEESFLIKRRFGSLGYGRVPIWGFRNEEEWKKPRTREDYEMTVVSDTKPQQHALVQFGSPLSDVLAMTECLLPVERATNGRSQTTEDELGLSELYCIQYRLSPPGSVDLQRFHIASMDLQTNDLQEFSRGSFRNASFEASNPSYQRSTSLGCFPVPRSPWSSVSLVSSSISASFEEEKDSSRHGLMPPTLPSCVSSRVGSSPAVFFASEQSMSFPQLDLYRSDTLPSFSKSTKNRPAAASFFFDRDDYSVKQYRLSSQPRVALDSDLKLPMLQNTRTSSGDDFRASWIQPYPGRADWSASLQTKHLSPPHVVHDPSVGRGIPSCSMDKPNLRLQTQKQLPINSASVSSATAISNKTRIRWTQDLHERFVECVNRLGGAEKATPKGILKLMNSAGLTIYHVKSHLQKYRIAKHIPESTEGKESFGHLPRTIALHSNLIPFVLANDVTGKFERRAAAVSVTELDPKIGMQITEALRLQLDVQMRLHEQLEIQKNLQLRIEAQSRKLQQMFEEQVRTTKGPAELENLGDLFSWSPAESLEDAQLLCASDGRQSTDFPLQKCGSGLDEGVFVSRVSSNNASMDISGAARPASGIFSFNKWLRSSPLASVACATVLVRGRSQPPRNSTRPPARTRWTSQMAIPPSRSAIGSEWFLGGKGPISEVLACSAPLWDAAKFDSARDRDTPFGFNLGLANWLTAQRLGRQLEFITEALRLQLDVQRRLHEQLEVHASLMLQASPNKGLLSTSQNMILQYNRNITASARCPKVLSGAARGALHETPLTAQRNLQLKIVAQNRMLQPENLAILFSNSPESLKDAQFLCAPDGLKNTFPIEDYKNSNVAIPPITATKKSIAVPCAAASEPYAIITGNRHLSSLGSRSVTTARSEKTQAPASCIGRVPVEVQVVAGGAIPHGSAIRERAGIVDAVIQVGEVIDPFDAHQIGVSSLPRQIQSVLGLPVELEDAPVPLEGPGSGALGVLVHEAKQVNLYAPFSRRRPLSARDMAEQPLVELFGHLHVGVLVAVSWPANLADDDGHIGIPCFPQGPDQGVETGVEHVGVDCFAVTDARFGRPEEGKVHREILVAVGAEEGVDVDDERGSVFGEDGEDFEHGFSCLRSELACRRDGVRTRRSVDVGVEGDGGLHMASQP</sequence>
<keyword evidence="3" id="KW-0238">DNA-binding</keyword>
<protein>
    <submittedName>
        <fullName evidence="9">G-type lectin S-receptor-like serine threonine-protein kinase</fullName>
    </submittedName>
</protein>
<dbReference type="GO" id="GO:0016301">
    <property type="term" value="F:kinase activity"/>
    <property type="evidence" value="ECO:0007669"/>
    <property type="project" value="UniProtKB-KW"/>
</dbReference>
<dbReference type="PROSITE" id="PS51294">
    <property type="entry name" value="HTH_MYB"/>
    <property type="match status" value="1"/>
</dbReference>
<dbReference type="FunFam" id="2.90.10.30:FF:000001">
    <property type="entry name" value="Serine/threonine-protein kinase"/>
    <property type="match status" value="1"/>
</dbReference>
<keyword evidence="4" id="KW-0804">Transcription</keyword>
<keyword evidence="10" id="KW-1185">Reference proteome</keyword>
<dbReference type="Gene3D" id="2.90.10.30">
    <property type="match status" value="1"/>
</dbReference>
<dbReference type="InterPro" id="IPR025756">
    <property type="entry name" value="Myb_CC_LHEQLE"/>
</dbReference>
<dbReference type="InterPro" id="IPR009057">
    <property type="entry name" value="Homeodomain-like_sf"/>
</dbReference>
<evidence type="ECO:0000256" key="6">
    <source>
        <dbReference type="SAM" id="MobiDB-lite"/>
    </source>
</evidence>
<evidence type="ECO:0000259" key="7">
    <source>
        <dbReference type="PROSITE" id="PS50927"/>
    </source>
</evidence>
<evidence type="ECO:0000256" key="3">
    <source>
        <dbReference type="ARBA" id="ARBA00023125"/>
    </source>
</evidence>
<dbReference type="Pfam" id="PF00249">
    <property type="entry name" value="Myb_DNA-binding"/>
    <property type="match status" value="1"/>
</dbReference>
<dbReference type="InterPro" id="IPR001480">
    <property type="entry name" value="Bulb-type_lectin_dom"/>
</dbReference>
<dbReference type="Proteomes" id="UP001055439">
    <property type="component" value="Chromosome 7"/>
</dbReference>
<gene>
    <name evidence="9" type="ORF">MUK42_11174</name>
</gene>
<feature type="domain" description="HTH myb-type" evidence="8">
    <location>
        <begin position="971"/>
        <end position="1031"/>
    </location>
</feature>
<dbReference type="CDD" id="cd00028">
    <property type="entry name" value="B_lectin"/>
    <property type="match status" value="1"/>
</dbReference>
<feature type="compositionally biased region" description="Polar residues" evidence="6">
    <location>
        <begin position="598"/>
        <end position="609"/>
    </location>
</feature>
<name>A0A9E7GMX8_9LILI</name>
<evidence type="ECO:0000256" key="4">
    <source>
        <dbReference type="ARBA" id="ARBA00023163"/>
    </source>
</evidence>
<keyword evidence="5" id="KW-0539">Nucleus</keyword>
<dbReference type="SUPFAM" id="SSF46689">
    <property type="entry name" value="Homeodomain-like"/>
    <property type="match status" value="1"/>
</dbReference>
<dbReference type="GO" id="GO:0003677">
    <property type="term" value="F:DNA binding"/>
    <property type="evidence" value="ECO:0007669"/>
    <property type="project" value="UniProtKB-KW"/>
</dbReference>
<keyword evidence="2" id="KW-0805">Transcription regulation</keyword>
<dbReference type="GO" id="GO:0051707">
    <property type="term" value="P:response to other organism"/>
    <property type="evidence" value="ECO:0007669"/>
    <property type="project" value="UniProtKB-ARBA"/>
</dbReference>
<dbReference type="FunFam" id="2.90.10.10:FF:000013">
    <property type="entry name" value="G-type lectin S-receptor-like serine/threonine-protein kinase LECRK1"/>
    <property type="match status" value="1"/>
</dbReference>
<dbReference type="Gene3D" id="1.10.10.60">
    <property type="entry name" value="Homeodomain-like"/>
    <property type="match status" value="1"/>
</dbReference>
<dbReference type="InterPro" id="IPR051343">
    <property type="entry name" value="G-type_lectin_kinases/EP1-like"/>
</dbReference>
<evidence type="ECO:0000313" key="9">
    <source>
        <dbReference type="EMBL" id="URE14133.1"/>
    </source>
</evidence>
<keyword evidence="1" id="KW-0732">Signal</keyword>
<feature type="region of interest" description="Disordered" evidence="6">
    <location>
        <begin position="596"/>
        <end position="617"/>
    </location>
</feature>
<keyword evidence="9" id="KW-0808">Transferase</keyword>
<dbReference type="SMART" id="SM00108">
    <property type="entry name" value="B_lectin"/>
    <property type="match status" value="1"/>
</dbReference>
<evidence type="ECO:0000259" key="8">
    <source>
        <dbReference type="PROSITE" id="PS51294"/>
    </source>
</evidence>
<dbReference type="FunFam" id="1.10.10.60:FF:000002">
    <property type="entry name" value="Myb family transcription factor"/>
    <property type="match status" value="1"/>
</dbReference>
<dbReference type="InterPro" id="IPR036426">
    <property type="entry name" value="Bulb-type_lectin_dom_sf"/>
</dbReference>
<evidence type="ECO:0000256" key="5">
    <source>
        <dbReference type="ARBA" id="ARBA00023242"/>
    </source>
</evidence>
<dbReference type="InterPro" id="IPR001005">
    <property type="entry name" value="SANT/Myb"/>
</dbReference>
<organism evidence="9 10">
    <name type="scientific">Musa troglodytarum</name>
    <name type="common">fe'i banana</name>
    <dbReference type="NCBI Taxonomy" id="320322"/>
    <lineage>
        <taxon>Eukaryota</taxon>
        <taxon>Viridiplantae</taxon>
        <taxon>Streptophyta</taxon>
        <taxon>Embryophyta</taxon>
        <taxon>Tracheophyta</taxon>
        <taxon>Spermatophyta</taxon>
        <taxon>Magnoliopsida</taxon>
        <taxon>Liliopsida</taxon>
        <taxon>Zingiberales</taxon>
        <taxon>Musaceae</taxon>
        <taxon>Musa</taxon>
    </lineage>
</organism>
<dbReference type="PANTHER" id="PTHR47976">
    <property type="entry name" value="G-TYPE LECTIN S-RECEPTOR-LIKE SERINE/THREONINE-PROTEIN KINASE SD2-5"/>
    <property type="match status" value="1"/>
</dbReference>
<evidence type="ECO:0000256" key="1">
    <source>
        <dbReference type="ARBA" id="ARBA00022729"/>
    </source>
</evidence>
<keyword evidence="9" id="KW-0418">Kinase</keyword>
<dbReference type="Pfam" id="PF01453">
    <property type="entry name" value="B_lectin"/>
    <property type="match status" value="1"/>
</dbReference>
<dbReference type="InterPro" id="IPR006447">
    <property type="entry name" value="Myb_dom_plants"/>
</dbReference>
<proteinExistence type="predicted"/>
<feature type="compositionally biased region" description="Basic and acidic residues" evidence="6">
    <location>
        <begin position="561"/>
        <end position="582"/>
    </location>
</feature>
<evidence type="ECO:0000313" key="10">
    <source>
        <dbReference type="Proteomes" id="UP001055439"/>
    </source>
</evidence>